<feature type="domain" description="AAA+ ATPase" evidence="4">
    <location>
        <begin position="210"/>
        <end position="392"/>
    </location>
</feature>
<dbReference type="InterPro" id="IPR004482">
    <property type="entry name" value="Mg_chelat-rel"/>
</dbReference>
<evidence type="ECO:0000313" key="5">
    <source>
        <dbReference type="EMBL" id="RCU45461.1"/>
    </source>
</evidence>
<dbReference type="NCBIfam" id="TIGR00368">
    <property type="entry name" value="YifB family Mg chelatase-like AAA ATPase"/>
    <property type="match status" value="1"/>
</dbReference>
<dbReference type="PANTHER" id="PTHR32039">
    <property type="entry name" value="MAGNESIUM-CHELATASE SUBUNIT CHLI"/>
    <property type="match status" value="1"/>
</dbReference>
<evidence type="ECO:0000259" key="4">
    <source>
        <dbReference type="SMART" id="SM00382"/>
    </source>
</evidence>
<dbReference type="InterPro" id="IPR003593">
    <property type="entry name" value="AAA+_ATPase"/>
</dbReference>
<dbReference type="InterPro" id="IPR020568">
    <property type="entry name" value="Ribosomal_Su5_D2-typ_SF"/>
</dbReference>
<dbReference type="InterPro" id="IPR025158">
    <property type="entry name" value="Mg_chelat-rel_C"/>
</dbReference>
<dbReference type="PANTHER" id="PTHR32039:SF7">
    <property type="entry name" value="COMPETENCE PROTEIN COMM"/>
    <property type="match status" value="1"/>
</dbReference>
<dbReference type="InterPro" id="IPR027417">
    <property type="entry name" value="P-loop_NTPase"/>
</dbReference>
<reference evidence="5 6" key="1">
    <citation type="submission" date="2018-07" db="EMBL/GenBank/DDBJ databases">
        <title>Corallincola holothuriorum sp. nov., a new facultative anaerobe isolated from sea cucumber Apostichopus japonicus.</title>
        <authorList>
            <person name="Xia H."/>
        </authorList>
    </citation>
    <scope>NUCLEOTIDE SEQUENCE [LARGE SCALE GENOMIC DNA]</scope>
    <source>
        <strain evidence="5 6">C4</strain>
    </source>
</reference>
<dbReference type="GO" id="GO:0008233">
    <property type="term" value="F:peptidase activity"/>
    <property type="evidence" value="ECO:0007669"/>
    <property type="project" value="UniProtKB-KW"/>
</dbReference>
<dbReference type="Pfam" id="PF01078">
    <property type="entry name" value="Mg_chelatase"/>
    <property type="match status" value="1"/>
</dbReference>
<protein>
    <submittedName>
        <fullName evidence="5">ATP-dependent protease</fullName>
    </submittedName>
</protein>
<dbReference type="GO" id="GO:0005524">
    <property type="term" value="F:ATP binding"/>
    <property type="evidence" value="ECO:0007669"/>
    <property type="project" value="UniProtKB-KW"/>
</dbReference>
<dbReference type="SMART" id="SM00382">
    <property type="entry name" value="AAA"/>
    <property type="match status" value="1"/>
</dbReference>
<dbReference type="InterPro" id="IPR045006">
    <property type="entry name" value="CHLI-like"/>
</dbReference>
<accession>A0A368N7A3</accession>
<dbReference type="CDD" id="cd00009">
    <property type="entry name" value="AAA"/>
    <property type="match status" value="1"/>
</dbReference>
<comment type="caution">
    <text evidence="5">The sequence shown here is derived from an EMBL/GenBank/DDBJ whole genome shotgun (WGS) entry which is preliminary data.</text>
</comment>
<dbReference type="EMBL" id="QPID01000010">
    <property type="protein sequence ID" value="RCU45461.1"/>
    <property type="molecule type" value="Genomic_DNA"/>
</dbReference>
<sequence>MSLAIVHSRASVGVIAPQVDIEVHLAAGLPAFSIVGLPEASVREARERVRSALLNARFEFPAKRITVNLAPADLPKEGGRFDLPIAIGILAASGQIPLDALSRYEFAGELALDGSLRKITGAIPLAIASEQAGRALILPIHNAAEAAKVDNCRVLAADHLLQVCAGLNGQQSLQLMDSTPAETATPNYPDMADVKGQHQAKRALEIAAAGNHHLLLFGPPGTGKSMLASRLPGILPPMDQQQALESSAVYSVSSQGFKPAQWRQRPFRAPHHSCSAIALVGGGSQPKPGEISLAHRGVLFLDELTEYDRKVLEMLREPLETGHVTISRAARQAEFPARFQLIGAMNPSPCGTWGVPGVQSRSTPDQVRRYLSKLSGPFIDRFDLTVDVPRVSPAELADIDTPQIDTATIAAKVATAHQQALARQGCANAQLGGKQLDQHCRLTSEDNRFLGMAIDKLGLSARAYHRVLRVARTIADLEQAPNIHGGHLSEALGFRAFDRLLARLAAA</sequence>
<keyword evidence="6" id="KW-1185">Reference proteome</keyword>
<dbReference type="InterPro" id="IPR001208">
    <property type="entry name" value="MCM_dom"/>
</dbReference>
<dbReference type="Gene3D" id="3.40.50.300">
    <property type="entry name" value="P-loop containing nucleotide triphosphate hydrolases"/>
    <property type="match status" value="1"/>
</dbReference>
<dbReference type="AlphaFoldDB" id="A0A368N7A3"/>
<organism evidence="5 6">
    <name type="scientific">Corallincola holothuriorum</name>
    <dbReference type="NCBI Taxonomy" id="2282215"/>
    <lineage>
        <taxon>Bacteria</taxon>
        <taxon>Pseudomonadati</taxon>
        <taxon>Pseudomonadota</taxon>
        <taxon>Gammaproteobacteria</taxon>
        <taxon>Alteromonadales</taxon>
        <taxon>Psychromonadaceae</taxon>
        <taxon>Corallincola</taxon>
    </lineage>
</organism>
<evidence type="ECO:0000313" key="6">
    <source>
        <dbReference type="Proteomes" id="UP000252558"/>
    </source>
</evidence>
<keyword evidence="2" id="KW-0547">Nucleotide-binding</keyword>
<dbReference type="GO" id="GO:0006508">
    <property type="term" value="P:proteolysis"/>
    <property type="evidence" value="ECO:0007669"/>
    <property type="project" value="UniProtKB-KW"/>
</dbReference>
<dbReference type="OrthoDB" id="9813147at2"/>
<dbReference type="Pfam" id="PF13541">
    <property type="entry name" value="ChlI"/>
    <property type="match status" value="1"/>
</dbReference>
<comment type="similarity">
    <text evidence="1">Belongs to the Mg-chelatase subunits D/I family. ComM subfamily.</text>
</comment>
<dbReference type="GO" id="GO:0003677">
    <property type="term" value="F:DNA binding"/>
    <property type="evidence" value="ECO:0007669"/>
    <property type="project" value="InterPro"/>
</dbReference>
<evidence type="ECO:0000256" key="1">
    <source>
        <dbReference type="ARBA" id="ARBA00006354"/>
    </source>
</evidence>
<dbReference type="SUPFAM" id="SSF54211">
    <property type="entry name" value="Ribosomal protein S5 domain 2-like"/>
    <property type="match status" value="1"/>
</dbReference>
<dbReference type="PRINTS" id="PR01657">
    <property type="entry name" value="MCMFAMILY"/>
</dbReference>
<proteinExistence type="inferred from homology"/>
<dbReference type="Gene3D" id="3.30.230.10">
    <property type="match status" value="1"/>
</dbReference>
<evidence type="ECO:0000256" key="3">
    <source>
        <dbReference type="ARBA" id="ARBA00022840"/>
    </source>
</evidence>
<dbReference type="InterPro" id="IPR014721">
    <property type="entry name" value="Ribsml_uS5_D2-typ_fold_subgr"/>
</dbReference>
<dbReference type="RefSeq" id="WP_114339317.1">
    <property type="nucleotide sequence ID" value="NZ_QPID01000010.1"/>
</dbReference>
<evidence type="ECO:0000256" key="2">
    <source>
        <dbReference type="ARBA" id="ARBA00022741"/>
    </source>
</evidence>
<gene>
    <name evidence="5" type="ORF">DU002_15495</name>
</gene>
<name>A0A368N7A3_9GAMM</name>
<keyword evidence="3" id="KW-0067">ATP-binding</keyword>
<dbReference type="NCBIfam" id="NF007365">
    <property type="entry name" value="PRK09862.1"/>
    <property type="match status" value="1"/>
</dbReference>
<dbReference type="InterPro" id="IPR000523">
    <property type="entry name" value="Mg_chelatse_chII-like_cat_dom"/>
</dbReference>
<keyword evidence="5" id="KW-0378">Hydrolase</keyword>
<dbReference type="Proteomes" id="UP000252558">
    <property type="component" value="Unassembled WGS sequence"/>
</dbReference>
<dbReference type="Pfam" id="PF13335">
    <property type="entry name" value="Mg_chelatase_C"/>
    <property type="match status" value="1"/>
</dbReference>
<dbReference type="SUPFAM" id="SSF52540">
    <property type="entry name" value="P-loop containing nucleoside triphosphate hydrolases"/>
    <property type="match status" value="1"/>
</dbReference>
<keyword evidence="5" id="KW-0645">Protease</keyword>